<proteinExistence type="predicted"/>
<keyword evidence="2" id="KW-1185">Reference proteome</keyword>
<evidence type="ECO:0000313" key="2">
    <source>
        <dbReference type="Proteomes" id="UP000325577"/>
    </source>
</evidence>
<name>A0A5J4ZJT2_9ASTE</name>
<gene>
    <name evidence="1" type="ORF">F0562_015516</name>
</gene>
<reference evidence="1 2" key="1">
    <citation type="submission" date="2019-09" db="EMBL/GenBank/DDBJ databases">
        <title>A chromosome-level genome assembly of the Chinese tupelo Nyssa sinensis.</title>
        <authorList>
            <person name="Yang X."/>
            <person name="Kang M."/>
            <person name="Yang Y."/>
            <person name="Xiong H."/>
            <person name="Wang M."/>
            <person name="Zhang Z."/>
            <person name="Wang Z."/>
            <person name="Wu H."/>
            <person name="Ma T."/>
            <person name="Liu J."/>
            <person name="Xi Z."/>
        </authorList>
    </citation>
    <scope>NUCLEOTIDE SEQUENCE [LARGE SCALE GENOMIC DNA]</scope>
    <source>
        <strain evidence="1">J267</strain>
        <tissue evidence="1">Leaf</tissue>
    </source>
</reference>
<accession>A0A5J4ZJT2</accession>
<organism evidence="1 2">
    <name type="scientific">Nyssa sinensis</name>
    <dbReference type="NCBI Taxonomy" id="561372"/>
    <lineage>
        <taxon>Eukaryota</taxon>
        <taxon>Viridiplantae</taxon>
        <taxon>Streptophyta</taxon>
        <taxon>Embryophyta</taxon>
        <taxon>Tracheophyta</taxon>
        <taxon>Spermatophyta</taxon>
        <taxon>Magnoliopsida</taxon>
        <taxon>eudicotyledons</taxon>
        <taxon>Gunneridae</taxon>
        <taxon>Pentapetalae</taxon>
        <taxon>asterids</taxon>
        <taxon>Cornales</taxon>
        <taxon>Nyssaceae</taxon>
        <taxon>Nyssa</taxon>
    </lineage>
</organism>
<dbReference type="EMBL" id="CM018050">
    <property type="protein sequence ID" value="KAA8518064.1"/>
    <property type="molecule type" value="Genomic_DNA"/>
</dbReference>
<dbReference type="AlphaFoldDB" id="A0A5J4ZJT2"/>
<evidence type="ECO:0000313" key="1">
    <source>
        <dbReference type="EMBL" id="KAA8518064.1"/>
    </source>
</evidence>
<sequence length="93" mass="10472">MVMAATVEALMVGSSGKRRSKIHTLCVRYSRRNYGRGATAKRSMKQWLDDHTNFANGDRTLILESKALFKIEKSCSESLPMKDAEHELTLIPS</sequence>
<protein>
    <submittedName>
        <fullName evidence="1">Uncharacterized protein</fullName>
    </submittedName>
</protein>
<dbReference type="Proteomes" id="UP000325577">
    <property type="component" value="Linkage Group LG7"/>
</dbReference>